<reference evidence="2 3" key="1">
    <citation type="submission" date="2005-03" db="EMBL/GenBank/DDBJ databases">
        <title>Brevibacillus brevis strain 47, complete genome.</title>
        <authorList>
            <person name="Hosoyama A."/>
            <person name="Yamada R."/>
            <person name="Hongo Y."/>
            <person name="Terui Y."/>
            <person name="Ankai A."/>
            <person name="Masuyama W."/>
            <person name="Sekiguchi M."/>
            <person name="Takeda T."/>
            <person name="Asano K."/>
            <person name="Ohji S."/>
            <person name="Ichikawa N."/>
            <person name="Narita S."/>
            <person name="Aoki N."/>
            <person name="Miura H."/>
            <person name="Matsushita S."/>
            <person name="Sekigawa T."/>
            <person name="Yamagata H."/>
            <person name="Yoshikawa H."/>
            <person name="Udaka S."/>
            <person name="Tanikawa S."/>
            <person name="Fujita N."/>
        </authorList>
    </citation>
    <scope>NUCLEOTIDE SEQUENCE [LARGE SCALE GENOMIC DNA]</scope>
    <source>
        <strain evidence="3">47 / JCM 6285 / NBRC 100599</strain>
    </source>
</reference>
<feature type="signal peptide" evidence="1">
    <location>
        <begin position="1"/>
        <end position="23"/>
    </location>
</feature>
<dbReference type="STRING" id="358681.BBR47_57450"/>
<keyword evidence="1" id="KW-0732">Signal</keyword>
<dbReference type="EMBL" id="AP008955">
    <property type="protein sequence ID" value="BAH46722.1"/>
    <property type="molecule type" value="Genomic_DNA"/>
</dbReference>
<dbReference type="KEGG" id="bbe:BBR47_57450"/>
<proteinExistence type="predicted"/>
<keyword evidence="3" id="KW-1185">Reference proteome</keyword>
<protein>
    <submittedName>
        <fullName evidence="2">Uncharacterized protein</fullName>
    </submittedName>
</protein>
<evidence type="ECO:0000313" key="3">
    <source>
        <dbReference type="Proteomes" id="UP000001877"/>
    </source>
</evidence>
<evidence type="ECO:0000256" key="1">
    <source>
        <dbReference type="SAM" id="SignalP"/>
    </source>
</evidence>
<evidence type="ECO:0000313" key="2">
    <source>
        <dbReference type="EMBL" id="BAH46722.1"/>
    </source>
</evidence>
<accession>C0Z9L8</accession>
<dbReference type="HOGENOM" id="CLU_1802411_0_0_9"/>
<dbReference type="Proteomes" id="UP000001877">
    <property type="component" value="Chromosome"/>
</dbReference>
<dbReference type="RefSeq" id="WP_015893907.1">
    <property type="nucleotide sequence ID" value="NC_012491.1"/>
</dbReference>
<feature type="chain" id="PRO_5002905759" evidence="1">
    <location>
        <begin position="24"/>
        <end position="143"/>
    </location>
</feature>
<dbReference type="AlphaFoldDB" id="C0Z9L8"/>
<organism evidence="2 3">
    <name type="scientific">Brevibacillus brevis (strain 47 / JCM 6285 / NBRC 100599)</name>
    <dbReference type="NCBI Taxonomy" id="358681"/>
    <lineage>
        <taxon>Bacteria</taxon>
        <taxon>Bacillati</taxon>
        <taxon>Bacillota</taxon>
        <taxon>Bacilli</taxon>
        <taxon>Bacillales</taxon>
        <taxon>Paenibacillaceae</taxon>
        <taxon>Brevibacillus</taxon>
    </lineage>
</organism>
<name>C0Z9L8_BREBN</name>
<gene>
    <name evidence="2" type="ordered locus">BBR47_57450</name>
</gene>
<sequence length="143" mass="15049">MKKLAVALTIFAVSLVGSSSAFATEPVAESKASVTAVNSFSQTLAPNGKSGYTELYEFYVIQQGNVTVDLTQQSTAGADGSYVILSNYGPDQWVSSGNPAVFFTGNGSFSFTTTKILQPGHYALKMTNRTNSKVTVNGTITSP</sequence>